<keyword evidence="5" id="KW-1185">Reference proteome</keyword>
<evidence type="ECO:0000313" key="5">
    <source>
        <dbReference type="Proteomes" id="UP001610818"/>
    </source>
</evidence>
<accession>A0ABW7QH00</accession>
<dbReference type="Pfam" id="PF11887">
    <property type="entry name" value="Mce4_CUP1"/>
    <property type="match status" value="1"/>
</dbReference>
<feature type="signal peptide" evidence="1">
    <location>
        <begin position="1"/>
        <end position="24"/>
    </location>
</feature>
<evidence type="ECO:0000259" key="3">
    <source>
        <dbReference type="Pfam" id="PF11887"/>
    </source>
</evidence>
<dbReference type="InterPro" id="IPR024516">
    <property type="entry name" value="Mce_C"/>
</dbReference>
<dbReference type="Proteomes" id="UP001610818">
    <property type="component" value="Unassembled WGS sequence"/>
</dbReference>
<feature type="domain" description="Mce/MlaD" evidence="2">
    <location>
        <begin position="49"/>
        <end position="125"/>
    </location>
</feature>
<dbReference type="InterPro" id="IPR003399">
    <property type="entry name" value="Mce/MlaD"/>
</dbReference>
<sequence length="384" mass="40490">MKRRTARIAMSLSLTVTLAGLVMGAGGLPDFDGLQDLPLPGGADLGDHPYEITAEFGDVVSLFPHSAVKVNDVAVGRVTRISLADNGWAARVTLKVNGGVRLPANAYANLEQSSVLGEKYVQLVAPTDMRARPDLQDTEAGTTAAHAGNQGRLRDGDVIPLARTNRNPEIEEVFGALSMVLSGGGVQQIQTISRELNKALGGKEGEVRSVLRQINTTAKSLDKNKKHITAALDGMNRLSTTLATRDRKIGDILRDLPPGLKVLSDQRSSLVGMLRALDSLSTVAVDTVDRTKDDLVADLKALAPVLKNLADSGADLPESLQVMFTYPFTDEVLTGVKGDYLNVYLKIAAAPGTEIVPPVRGGGGTATRSTLPLPAITGFPGGDS</sequence>
<dbReference type="InterPro" id="IPR052336">
    <property type="entry name" value="MlaD_Phospholipid_Transporter"/>
</dbReference>
<feature type="chain" id="PRO_5046520408" evidence="1">
    <location>
        <begin position="25"/>
        <end position="384"/>
    </location>
</feature>
<dbReference type="PANTHER" id="PTHR33371:SF15">
    <property type="entry name" value="LIPOPROTEIN LPRN"/>
    <property type="match status" value="1"/>
</dbReference>
<name>A0ABW7QH00_9ACTN</name>
<reference evidence="4 5" key="1">
    <citation type="submission" date="2024-10" db="EMBL/GenBank/DDBJ databases">
        <title>The Natural Products Discovery Center: Release of the First 8490 Sequenced Strains for Exploring Actinobacteria Biosynthetic Diversity.</title>
        <authorList>
            <person name="Kalkreuter E."/>
            <person name="Kautsar S.A."/>
            <person name="Yang D."/>
            <person name="Bader C.D."/>
            <person name="Teijaro C.N."/>
            <person name="Fluegel L."/>
            <person name="Davis C.M."/>
            <person name="Simpson J.R."/>
            <person name="Lauterbach L."/>
            <person name="Steele A.D."/>
            <person name="Gui C."/>
            <person name="Meng S."/>
            <person name="Li G."/>
            <person name="Viehrig K."/>
            <person name="Ye F."/>
            <person name="Su P."/>
            <person name="Kiefer A.F."/>
            <person name="Nichols A."/>
            <person name="Cepeda A.J."/>
            <person name="Yan W."/>
            <person name="Fan B."/>
            <person name="Jiang Y."/>
            <person name="Adhikari A."/>
            <person name="Zheng C.-J."/>
            <person name="Schuster L."/>
            <person name="Cowan T.M."/>
            <person name="Smanski M.J."/>
            <person name="Chevrette M.G."/>
            <person name="De Carvalho L.P.S."/>
            <person name="Shen B."/>
        </authorList>
    </citation>
    <scope>NUCLEOTIDE SEQUENCE [LARGE SCALE GENOMIC DNA]</scope>
    <source>
        <strain evidence="4 5">NPDC017990</strain>
    </source>
</reference>
<dbReference type="Pfam" id="PF02470">
    <property type="entry name" value="MlaD"/>
    <property type="match status" value="1"/>
</dbReference>
<evidence type="ECO:0000256" key="1">
    <source>
        <dbReference type="SAM" id="SignalP"/>
    </source>
</evidence>
<keyword evidence="1" id="KW-0732">Signal</keyword>
<evidence type="ECO:0000259" key="2">
    <source>
        <dbReference type="Pfam" id="PF02470"/>
    </source>
</evidence>
<proteinExistence type="predicted"/>
<dbReference type="RefSeq" id="WP_397707736.1">
    <property type="nucleotide sequence ID" value="NZ_JBIRGN010000001.1"/>
</dbReference>
<evidence type="ECO:0000313" key="4">
    <source>
        <dbReference type="EMBL" id="MFH8544240.1"/>
    </source>
</evidence>
<organism evidence="4 5">
    <name type="scientific">Streptomyces longisporoflavus</name>
    <dbReference type="NCBI Taxonomy" id="28044"/>
    <lineage>
        <taxon>Bacteria</taxon>
        <taxon>Bacillati</taxon>
        <taxon>Actinomycetota</taxon>
        <taxon>Actinomycetes</taxon>
        <taxon>Kitasatosporales</taxon>
        <taxon>Streptomycetaceae</taxon>
        <taxon>Streptomyces</taxon>
    </lineage>
</organism>
<comment type="caution">
    <text evidence="4">The sequence shown here is derived from an EMBL/GenBank/DDBJ whole genome shotgun (WGS) entry which is preliminary data.</text>
</comment>
<feature type="domain" description="Mammalian cell entry C-terminal" evidence="3">
    <location>
        <begin position="151"/>
        <end position="323"/>
    </location>
</feature>
<gene>
    <name evidence="4" type="ORF">ACH4F9_04415</name>
</gene>
<dbReference type="EMBL" id="JBIRGQ010000001">
    <property type="protein sequence ID" value="MFH8544240.1"/>
    <property type="molecule type" value="Genomic_DNA"/>
</dbReference>
<dbReference type="PANTHER" id="PTHR33371">
    <property type="entry name" value="INTERMEMBRANE PHOSPHOLIPID TRANSPORT SYSTEM BINDING PROTEIN MLAD-RELATED"/>
    <property type="match status" value="1"/>
</dbReference>
<protein>
    <submittedName>
        <fullName evidence="4">MlaD family protein</fullName>
    </submittedName>
</protein>